<sequence length="67" mass="7929">MIRPRYDYYSPKEQLCKMGDDCMLYLDYCGPELIKYLDSVIVTDDNGDQRLTVEFNEIEAKIRKLLS</sequence>
<proteinExistence type="predicted"/>
<protein>
    <submittedName>
        <fullName evidence="1">Uncharacterized protein</fullName>
    </submittedName>
</protein>
<organism evidence="1">
    <name type="scientific">marine sediment metagenome</name>
    <dbReference type="NCBI Taxonomy" id="412755"/>
    <lineage>
        <taxon>unclassified sequences</taxon>
        <taxon>metagenomes</taxon>
        <taxon>ecological metagenomes</taxon>
    </lineage>
</organism>
<evidence type="ECO:0000313" key="1">
    <source>
        <dbReference type="EMBL" id="KKM02903.1"/>
    </source>
</evidence>
<dbReference type="AlphaFoldDB" id="A0A0F9JVG2"/>
<gene>
    <name evidence="1" type="ORF">LCGC14_1779770</name>
</gene>
<name>A0A0F9JVG2_9ZZZZ</name>
<comment type="caution">
    <text evidence="1">The sequence shown here is derived from an EMBL/GenBank/DDBJ whole genome shotgun (WGS) entry which is preliminary data.</text>
</comment>
<reference evidence="1" key="1">
    <citation type="journal article" date="2015" name="Nature">
        <title>Complex archaea that bridge the gap between prokaryotes and eukaryotes.</title>
        <authorList>
            <person name="Spang A."/>
            <person name="Saw J.H."/>
            <person name="Jorgensen S.L."/>
            <person name="Zaremba-Niedzwiedzka K."/>
            <person name="Martijn J."/>
            <person name="Lind A.E."/>
            <person name="van Eijk R."/>
            <person name="Schleper C."/>
            <person name="Guy L."/>
            <person name="Ettema T.J."/>
        </authorList>
    </citation>
    <scope>NUCLEOTIDE SEQUENCE</scope>
</reference>
<dbReference type="EMBL" id="LAZR01016810">
    <property type="protein sequence ID" value="KKM02903.1"/>
    <property type="molecule type" value="Genomic_DNA"/>
</dbReference>
<accession>A0A0F9JVG2</accession>